<organism evidence="1 2">
    <name type="scientific">Ignelater luminosus</name>
    <name type="common">Cucubano</name>
    <name type="synonym">Pyrophorus luminosus</name>
    <dbReference type="NCBI Taxonomy" id="2038154"/>
    <lineage>
        <taxon>Eukaryota</taxon>
        <taxon>Metazoa</taxon>
        <taxon>Ecdysozoa</taxon>
        <taxon>Arthropoda</taxon>
        <taxon>Hexapoda</taxon>
        <taxon>Insecta</taxon>
        <taxon>Pterygota</taxon>
        <taxon>Neoptera</taxon>
        <taxon>Endopterygota</taxon>
        <taxon>Coleoptera</taxon>
        <taxon>Polyphaga</taxon>
        <taxon>Elateriformia</taxon>
        <taxon>Elateroidea</taxon>
        <taxon>Elateridae</taxon>
        <taxon>Agrypninae</taxon>
        <taxon>Pyrophorini</taxon>
        <taxon>Ignelater</taxon>
    </lineage>
</organism>
<protein>
    <submittedName>
        <fullName evidence="1">Uncharacterized protein</fullName>
    </submittedName>
</protein>
<accession>A0A8K0CKR7</accession>
<dbReference type="EMBL" id="VTPC01069596">
    <property type="protein sequence ID" value="KAF2889208.1"/>
    <property type="molecule type" value="Genomic_DNA"/>
</dbReference>
<proteinExistence type="predicted"/>
<keyword evidence="2" id="KW-1185">Reference proteome</keyword>
<evidence type="ECO:0000313" key="1">
    <source>
        <dbReference type="EMBL" id="KAF2889208.1"/>
    </source>
</evidence>
<dbReference type="Proteomes" id="UP000801492">
    <property type="component" value="Unassembled WGS sequence"/>
</dbReference>
<reference evidence="1" key="1">
    <citation type="submission" date="2019-08" db="EMBL/GenBank/DDBJ databases">
        <title>The genome of the North American firefly Photinus pyralis.</title>
        <authorList>
            <consortium name="Photinus pyralis genome working group"/>
            <person name="Fallon T.R."/>
            <person name="Sander Lower S.E."/>
            <person name="Weng J.-K."/>
        </authorList>
    </citation>
    <scope>NUCLEOTIDE SEQUENCE</scope>
    <source>
        <strain evidence="1">TRF0915ILg1</strain>
        <tissue evidence="1">Whole body</tissue>
    </source>
</reference>
<comment type="caution">
    <text evidence="1">The sequence shown here is derived from an EMBL/GenBank/DDBJ whole genome shotgun (WGS) entry which is preliminary data.</text>
</comment>
<dbReference type="OrthoDB" id="6770619at2759"/>
<evidence type="ECO:0000313" key="2">
    <source>
        <dbReference type="Proteomes" id="UP000801492"/>
    </source>
</evidence>
<gene>
    <name evidence="1" type="ORF">ILUMI_16965</name>
</gene>
<sequence>MTQLIPKNKNKTRVSKNITKVSLGTHEEQEKYEKSIDRELKEIQLEGHINEDWEKIKQIISNVAKECNKYVSQKKKNGFDDECQQEIKERSKLRTEMLIKGKIEARNDYEKHSKKVRKVLRTKKRKCTTDKLKEIEENYKNRETRNSYQGVKTERRGYQL</sequence>
<name>A0A8K0CKR7_IGNLU</name>
<dbReference type="AlphaFoldDB" id="A0A8K0CKR7"/>